<protein>
    <submittedName>
        <fullName evidence="1">Uncharacterized protein</fullName>
    </submittedName>
</protein>
<sequence length="181" mass="21418">MKCLVFIETLSISIQSVYYFNKQAHSFTSCSICSISKLPLARNCLFRSPNSNNQKLLFFKFVLKNKILLSFHQQYSIFLKSIEKQIFESLYYFISLSNLSHSHFRHLEEFKLSLTHISQHIIIIQLISQLVKIYRQNSTKDVLSKIYCYYRDLIKTQLSLKMAVCISTVQNIFLEFFLKFP</sequence>
<organism evidence="1 2">
    <name type="scientific">Tetrahymena thermophila (strain SB210)</name>
    <dbReference type="NCBI Taxonomy" id="312017"/>
    <lineage>
        <taxon>Eukaryota</taxon>
        <taxon>Sar</taxon>
        <taxon>Alveolata</taxon>
        <taxon>Ciliophora</taxon>
        <taxon>Intramacronucleata</taxon>
        <taxon>Oligohymenophorea</taxon>
        <taxon>Hymenostomatida</taxon>
        <taxon>Tetrahymenina</taxon>
        <taxon>Tetrahymenidae</taxon>
        <taxon>Tetrahymena</taxon>
    </lineage>
</organism>
<accession>W7XIY5</accession>
<evidence type="ECO:0000313" key="1">
    <source>
        <dbReference type="EMBL" id="EWS73704.1"/>
    </source>
</evidence>
<dbReference type="GeneID" id="24439104"/>
<dbReference type="AlphaFoldDB" id="W7XIY5"/>
<dbReference type="KEGG" id="tet:TTHERM_000463219"/>
<reference evidence="2" key="1">
    <citation type="journal article" date="2006" name="PLoS Biol.">
        <title>Macronuclear genome sequence of the ciliate Tetrahymena thermophila, a model eukaryote.</title>
        <authorList>
            <person name="Eisen J.A."/>
            <person name="Coyne R.S."/>
            <person name="Wu M."/>
            <person name="Wu D."/>
            <person name="Thiagarajan M."/>
            <person name="Wortman J.R."/>
            <person name="Badger J.H."/>
            <person name="Ren Q."/>
            <person name="Amedeo P."/>
            <person name="Jones K.M."/>
            <person name="Tallon L.J."/>
            <person name="Delcher A.L."/>
            <person name="Salzberg S.L."/>
            <person name="Silva J.C."/>
            <person name="Haas B.J."/>
            <person name="Majoros W.H."/>
            <person name="Farzad M."/>
            <person name="Carlton J.M."/>
            <person name="Smith R.K. Jr."/>
            <person name="Garg J."/>
            <person name="Pearlman R.E."/>
            <person name="Karrer K.M."/>
            <person name="Sun L."/>
            <person name="Manning G."/>
            <person name="Elde N.C."/>
            <person name="Turkewitz A.P."/>
            <person name="Asai D.J."/>
            <person name="Wilkes D.E."/>
            <person name="Wang Y."/>
            <person name="Cai H."/>
            <person name="Collins K."/>
            <person name="Stewart B.A."/>
            <person name="Lee S.R."/>
            <person name="Wilamowska K."/>
            <person name="Weinberg Z."/>
            <person name="Ruzzo W.L."/>
            <person name="Wloga D."/>
            <person name="Gaertig J."/>
            <person name="Frankel J."/>
            <person name="Tsao C.-C."/>
            <person name="Gorovsky M.A."/>
            <person name="Keeling P.J."/>
            <person name="Waller R.F."/>
            <person name="Patron N.J."/>
            <person name="Cherry J.M."/>
            <person name="Stover N.A."/>
            <person name="Krieger C.J."/>
            <person name="del Toro C."/>
            <person name="Ryder H.F."/>
            <person name="Williamson S.C."/>
            <person name="Barbeau R.A."/>
            <person name="Hamilton E.P."/>
            <person name="Orias E."/>
        </authorList>
    </citation>
    <scope>NUCLEOTIDE SEQUENCE [LARGE SCALE GENOMIC DNA]</scope>
    <source>
        <strain evidence="2">SB210</strain>
    </source>
</reference>
<dbReference type="InParanoid" id="W7XIY5"/>
<gene>
    <name evidence="1" type="ORF">TTHERM_000463219</name>
</gene>
<name>W7XIY5_TETTS</name>
<proteinExistence type="predicted"/>
<evidence type="ECO:0000313" key="2">
    <source>
        <dbReference type="Proteomes" id="UP000009168"/>
    </source>
</evidence>
<dbReference type="Proteomes" id="UP000009168">
    <property type="component" value="Unassembled WGS sequence"/>
</dbReference>
<dbReference type="EMBL" id="GG662650">
    <property type="protein sequence ID" value="EWS73704.1"/>
    <property type="molecule type" value="Genomic_DNA"/>
</dbReference>
<keyword evidence="2" id="KW-1185">Reference proteome</keyword>
<dbReference type="RefSeq" id="XP_012653742.1">
    <property type="nucleotide sequence ID" value="XM_012798288.1"/>
</dbReference>